<evidence type="ECO:0000313" key="7">
    <source>
        <dbReference type="EMBL" id="OUZ40575.1"/>
    </source>
</evidence>
<keyword evidence="3" id="KW-0133">Cell shape</keyword>
<keyword evidence="5 6" id="KW-0472">Membrane</keyword>
<feature type="transmembrane region" description="Helical" evidence="6">
    <location>
        <begin position="34"/>
        <end position="54"/>
    </location>
</feature>
<dbReference type="Pfam" id="PF01098">
    <property type="entry name" value="FTSW_RODA_SPOVE"/>
    <property type="match status" value="1"/>
</dbReference>
<dbReference type="PANTHER" id="PTHR30474:SF13">
    <property type="entry name" value="STAGE V SPORULATION PROTEIN E"/>
    <property type="match status" value="1"/>
</dbReference>
<dbReference type="InterPro" id="IPR001182">
    <property type="entry name" value="FtsW/RodA"/>
</dbReference>
<feature type="transmembrane region" description="Helical" evidence="6">
    <location>
        <begin position="324"/>
        <end position="347"/>
    </location>
</feature>
<dbReference type="Proteomes" id="UP000196594">
    <property type="component" value="Unassembled WGS sequence"/>
</dbReference>
<gene>
    <name evidence="7" type="ORF">CBM15_01540</name>
</gene>
<comment type="caution">
    <text evidence="7">The sequence shown here is derived from an EMBL/GenBank/DDBJ whole genome shotgun (WGS) entry which is preliminary data.</text>
</comment>
<feature type="transmembrane region" description="Helical" evidence="6">
    <location>
        <begin position="133"/>
        <end position="166"/>
    </location>
</feature>
<feature type="transmembrane region" description="Helical" evidence="6">
    <location>
        <begin position="172"/>
        <end position="193"/>
    </location>
</feature>
<comment type="subcellular location">
    <subcellularLocation>
        <location evidence="1">Membrane</location>
        <topology evidence="1">Multi-pass membrane protein</topology>
    </subcellularLocation>
</comment>
<keyword evidence="2 6" id="KW-0812">Transmembrane</keyword>
<dbReference type="PANTHER" id="PTHR30474">
    <property type="entry name" value="CELL CYCLE PROTEIN"/>
    <property type="match status" value="1"/>
</dbReference>
<evidence type="ECO:0000313" key="8">
    <source>
        <dbReference type="Proteomes" id="UP000196594"/>
    </source>
</evidence>
<evidence type="ECO:0000256" key="6">
    <source>
        <dbReference type="SAM" id="Phobius"/>
    </source>
</evidence>
<keyword evidence="7" id="KW-0132">Cell division</keyword>
<evidence type="ECO:0000256" key="5">
    <source>
        <dbReference type="ARBA" id="ARBA00023136"/>
    </source>
</evidence>
<proteinExistence type="predicted"/>
<dbReference type="RefSeq" id="WP_087615478.1">
    <property type="nucleotide sequence ID" value="NZ_JAFBEY010000002.1"/>
</dbReference>
<reference evidence="7 8" key="1">
    <citation type="journal article" date="2017" name="Int. J. Syst. Evol. Microbiol.">
        <title>Solibacillus kalamii sp. nov., isolated from a high-efficiency particulate arrestance filter system used in the International Space Station.</title>
        <authorList>
            <person name="Checinska Sielaff A."/>
            <person name="Kumar R.M."/>
            <person name="Pal D."/>
            <person name="Mayilraj S."/>
            <person name="Venkateswaran K."/>
        </authorList>
    </citation>
    <scope>NUCLEOTIDE SEQUENCE [LARGE SCALE GENOMIC DNA]</scope>
    <source>
        <strain evidence="7 8">ISSFR-015</strain>
    </source>
</reference>
<name>A0ABX3ZLN7_9BACL</name>
<evidence type="ECO:0000256" key="1">
    <source>
        <dbReference type="ARBA" id="ARBA00004141"/>
    </source>
</evidence>
<keyword evidence="8" id="KW-1185">Reference proteome</keyword>
<feature type="transmembrane region" description="Helical" evidence="6">
    <location>
        <begin position="66"/>
        <end position="85"/>
    </location>
</feature>
<keyword evidence="7" id="KW-0131">Cell cycle</keyword>
<keyword evidence="4 6" id="KW-1133">Transmembrane helix</keyword>
<accession>A0ABX3ZLN7</accession>
<protein>
    <submittedName>
        <fullName evidence="7">Cell division protein FtsW</fullName>
    </submittedName>
</protein>
<feature type="transmembrane region" description="Helical" evidence="6">
    <location>
        <begin position="249"/>
        <end position="276"/>
    </location>
</feature>
<dbReference type="EMBL" id="NHNT01000001">
    <property type="protein sequence ID" value="OUZ40575.1"/>
    <property type="molecule type" value="Genomic_DNA"/>
</dbReference>
<evidence type="ECO:0000256" key="3">
    <source>
        <dbReference type="ARBA" id="ARBA00022960"/>
    </source>
</evidence>
<evidence type="ECO:0000256" key="4">
    <source>
        <dbReference type="ARBA" id="ARBA00022989"/>
    </source>
</evidence>
<sequence>MISAIVLSLIGILFIFSAGTYWGNVHYDGQTPFYLKQAIYFIVALIICAAIMNWEFLQQPKVWKIFYILSLGLLVAVLIPGIGIVRNGSQSWIGIGPLTIQPAEIAKVTTIIYISALLTERKSYERIVQVKHFLILILPAALIMLQPDFGAVFILVVVVLIILFIAQYPLRLYVVLITLGIGGLAGLIIAAPYRLKRIEAFINPWADPLGSGFQAVQSLFAIGPAGLFGHGLLKSRQKYLYLPEPQNDFIFAIILEEIGLVGGMGLLLIFACFLILGYRLALQCKHVFHFYAICGLTTMIAVQAALNIGVVINLLPVTGVTLPFISYGGTSLVVVWVTVALILNFSYERRKE</sequence>
<evidence type="ECO:0000256" key="2">
    <source>
        <dbReference type="ARBA" id="ARBA00022692"/>
    </source>
</evidence>
<feature type="transmembrane region" description="Helical" evidence="6">
    <location>
        <begin position="288"/>
        <end position="312"/>
    </location>
</feature>
<dbReference type="GO" id="GO:0051301">
    <property type="term" value="P:cell division"/>
    <property type="evidence" value="ECO:0007669"/>
    <property type="project" value="UniProtKB-KW"/>
</dbReference>
<organism evidence="7 8">
    <name type="scientific">Solibacillus kalamii</name>
    <dbReference type="NCBI Taxonomy" id="1748298"/>
    <lineage>
        <taxon>Bacteria</taxon>
        <taxon>Bacillati</taxon>
        <taxon>Bacillota</taxon>
        <taxon>Bacilli</taxon>
        <taxon>Bacillales</taxon>
        <taxon>Caryophanaceae</taxon>
        <taxon>Solibacillus</taxon>
    </lineage>
</organism>